<dbReference type="KEGG" id="doe:DENOEST_1361"/>
<keyword evidence="2" id="KW-0378">Hydrolase</keyword>
<dbReference type="Gene3D" id="3.30.420.40">
    <property type="match status" value="2"/>
</dbReference>
<dbReference type="InterPro" id="IPR022496">
    <property type="entry name" value="T6A_TsaB"/>
</dbReference>
<dbReference type="GO" id="GO:0005829">
    <property type="term" value="C:cytosol"/>
    <property type="evidence" value="ECO:0007669"/>
    <property type="project" value="TreeGrafter"/>
</dbReference>
<dbReference type="EMBL" id="LR778301">
    <property type="protein sequence ID" value="CAB1368526.1"/>
    <property type="molecule type" value="Genomic_DNA"/>
</dbReference>
<dbReference type="PANTHER" id="PTHR11735:SF11">
    <property type="entry name" value="TRNA THREONYLCARBAMOYLADENOSINE BIOSYNTHESIS PROTEIN TSAB"/>
    <property type="match status" value="1"/>
</dbReference>
<evidence type="ECO:0000259" key="1">
    <source>
        <dbReference type="Pfam" id="PF00814"/>
    </source>
</evidence>
<dbReference type="OrthoDB" id="9809995at2"/>
<dbReference type="InterPro" id="IPR043129">
    <property type="entry name" value="ATPase_NBD"/>
</dbReference>
<evidence type="ECO:0000313" key="3">
    <source>
        <dbReference type="Proteomes" id="UP000515733"/>
    </source>
</evidence>
<dbReference type="GO" id="GO:0006508">
    <property type="term" value="P:proteolysis"/>
    <property type="evidence" value="ECO:0007669"/>
    <property type="project" value="UniProtKB-KW"/>
</dbReference>
<dbReference type="CDD" id="cd24032">
    <property type="entry name" value="ASKHA_NBD_TsaB"/>
    <property type="match status" value="1"/>
</dbReference>
<feature type="domain" description="Gcp-like" evidence="1">
    <location>
        <begin position="35"/>
        <end position="142"/>
    </location>
</feature>
<gene>
    <name evidence="2" type="ORF">DENOEST_1361</name>
</gene>
<dbReference type="PANTHER" id="PTHR11735">
    <property type="entry name" value="TRNA N6-ADENOSINE THREONYLCARBAMOYLTRANSFERASE"/>
    <property type="match status" value="1"/>
</dbReference>
<proteinExistence type="predicted"/>
<protein>
    <submittedName>
        <fullName evidence="2">Peptidase m22 glycoprotease</fullName>
    </submittedName>
</protein>
<keyword evidence="2" id="KW-0645">Protease</keyword>
<dbReference type="RefSeq" id="WP_145769634.1">
    <property type="nucleotide sequence ID" value="NZ_LR778301.1"/>
</dbReference>
<reference evidence="2 3" key="1">
    <citation type="submission" date="2020-03" db="EMBL/GenBank/DDBJ databases">
        <authorList>
            <consortium name="Genoscope - CEA"/>
            <person name="William W."/>
        </authorList>
    </citation>
    <scope>NUCLEOTIDE SEQUENCE [LARGE SCALE GENOMIC DNA]</scope>
    <source>
        <strain evidence="3">DSM 16959</strain>
    </source>
</reference>
<dbReference type="AlphaFoldDB" id="A0A6S6XRA5"/>
<dbReference type="InterPro" id="IPR000905">
    <property type="entry name" value="Gcp-like_dom"/>
</dbReference>
<keyword evidence="3" id="KW-1185">Reference proteome</keyword>
<dbReference type="Proteomes" id="UP000515733">
    <property type="component" value="Chromosome"/>
</dbReference>
<evidence type="ECO:0000313" key="2">
    <source>
        <dbReference type="EMBL" id="CAB1368526.1"/>
    </source>
</evidence>
<dbReference type="GO" id="GO:0008233">
    <property type="term" value="F:peptidase activity"/>
    <property type="evidence" value="ECO:0007669"/>
    <property type="project" value="UniProtKB-KW"/>
</dbReference>
<dbReference type="NCBIfam" id="TIGR03725">
    <property type="entry name" value="T6A_YeaZ"/>
    <property type="match status" value="1"/>
</dbReference>
<accession>A0A6S6XRA5</accession>
<dbReference type="GO" id="GO:0002949">
    <property type="term" value="P:tRNA threonylcarbamoyladenosine modification"/>
    <property type="evidence" value="ECO:0007669"/>
    <property type="project" value="InterPro"/>
</dbReference>
<sequence>MNLIAIETSTRLLSVALWRDGALIERRRDHPNGGSELILPWVGELLAEAGITLKHLDGIAFGAGPGGFTGLRLACAVAQGLAFGADIPLAPVCSLEALALESGAERVYACLDARMNEVYSAAYELVAGFPQEILAPAVTPPEAAPLPPGSGWQLCGDGFVAHGDALSARLGAAIASRRTDLLPTAAAVARLAAPRLVRGDGVPAAEGAPLYVRDKVALTTAERLARGGVR</sequence>
<dbReference type="SUPFAM" id="SSF53067">
    <property type="entry name" value="Actin-like ATPase domain"/>
    <property type="match status" value="2"/>
</dbReference>
<organism evidence="2 3">
    <name type="scientific">Denitratisoma oestradiolicum</name>
    <dbReference type="NCBI Taxonomy" id="311182"/>
    <lineage>
        <taxon>Bacteria</taxon>
        <taxon>Pseudomonadati</taxon>
        <taxon>Pseudomonadota</taxon>
        <taxon>Betaproteobacteria</taxon>
        <taxon>Nitrosomonadales</taxon>
        <taxon>Sterolibacteriaceae</taxon>
        <taxon>Denitratisoma</taxon>
    </lineage>
</organism>
<dbReference type="Pfam" id="PF00814">
    <property type="entry name" value="TsaD"/>
    <property type="match status" value="1"/>
</dbReference>
<name>A0A6S6XRA5_9PROT</name>